<feature type="domain" description="MmgE/PrpD N-terminal" evidence="2">
    <location>
        <begin position="26"/>
        <end position="246"/>
    </location>
</feature>
<proteinExistence type="inferred from homology"/>
<dbReference type="EMBL" id="NCEB01000014">
    <property type="protein sequence ID" value="OYX33717.1"/>
    <property type="molecule type" value="Genomic_DNA"/>
</dbReference>
<dbReference type="InterPro" id="IPR036148">
    <property type="entry name" value="MmgE/PrpD_sf"/>
</dbReference>
<name>A0A258FNC4_9CAUL</name>
<dbReference type="PANTHER" id="PTHR16943:SF8">
    <property type="entry name" value="2-METHYLCITRATE DEHYDRATASE"/>
    <property type="match status" value="1"/>
</dbReference>
<dbReference type="PANTHER" id="PTHR16943">
    <property type="entry name" value="2-METHYLCITRATE DEHYDRATASE-RELATED"/>
    <property type="match status" value="1"/>
</dbReference>
<accession>A0A258FNC4</accession>
<comment type="caution">
    <text evidence="4">The sequence shown here is derived from an EMBL/GenBank/DDBJ whole genome shotgun (WGS) entry which is preliminary data.</text>
</comment>
<evidence type="ECO:0000256" key="1">
    <source>
        <dbReference type="ARBA" id="ARBA00006174"/>
    </source>
</evidence>
<dbReference type="InterPro" id="IPR045336">
    <property type="entry name" value="MmgE_PrpD_N"/>
</dbReference>
<reference evidence="4 5" key="1">
    <citation type="submission" date="2017-03" db="EMBL/GenBank/DDBJ databases">
        <title>Lifting the veil on microbial sulfur biogeochemistry in mining wastewaters.</title>
        <authorList>
            <person name="Kantor R.S."/>
            <person name="Colenbrander Nelson T."/>
            <person name="Marshall S."/>
            <person name="Bennett D."/>
            <person name="Apte S."/>
            <person name="Camacho D."/>
            <person name="Thomas B.C."/>
            <person name="Warren L.A."/>
            <person name="Banfield J.F."/>
        </authorList>
    </citation>
    <scope>NUCLEOTIDE SEQUENCE [LARGE SCALE GENOMIC DNA]</scope>
    <source>
        <strain evidence="4">32-69-9</strain>
    </source>
</reference>
<dbReference type="InterPro" id="IPR045337">
    <property type="entry name" value="MmgE_PrpD_C"/>
</dbReference>
<dbReference type="Pfam" id="PF03972">
    <property type="entry name" value="MmgE_PrpD_N"/>
    <property type="match status" value="1"/>
</dbReference>
<dbReference type="SUPFAM" id="SSF103378">
    <property type="entry name" value="2-methylcitrate dehydratase PrpD"/>
    <property type="match status" value="1"/>
</dbReference>
<dbReference type="Gene3D" id="1.10.4100.10">
    <property type="entry name" value="2-methylcitrate dehydratase PrpD"/>
    <property type="match status" value="1"/>
</dbReference>
<dbReference type="AlphaFoldDB" id="A0A258FNC4"/>
<evidence type="ECO:0000259" key="2">
    <source>
        <dbReference type="Pfam" id="PF03972"/>
    </source>
</evidence>
<gene>
    <name evidence="4" type="ORF">B7Z01_08165</name>
</gene>
<dbReference type="InterPro" id="IPR005656">
    <property type="entry name" value="MmgE_PrpD"/>
</dbReference>
<dbReference type="Pfam" id="PF19305">
    <property type="entry name" value="MmgE_PrpD_C"/>
    <property type="match status" value="1"/>
</dbReference>
<organism evidence="4 5">
    <name type="scientific">Brevundimonas subvibrioides</name>
    <dbReference type="NCBI Taxonomy" id="74313"/>
    <lineage>
        <taxon>Bacteria</taxon>
        <taxon>Pseudomonadati</taxon>
        <taxon>Pseudomonadota</taxon>
        <taxon>Alphaproteobacteria</taxon>
        <taxon>Caulobacterales</taxon>
        <taxon>Caulobacteraceae</taxon>
        <taxon>Brevundimonas</taxon>
    </lineage>
</organism>
<dbReference type="InterPro" id="IPR042183">
    <property type="entry name" value="MmgE/PrpD_sf_1"/>
</dbReference>
<feature type="domain" description="MmgE/PrpD C-terminal" evidence="3">
    <location>
        <begin position="265"/>
        <end position="439"/>
    </location>
</feature>
<dbReference type="GO" id="GO:0016829">
    <property type="term" value="F:lyase activity"/>
    <property type="evidence" value="ECO:0007669"/>
    <property type="project" value="InterPro"/>
</dbReference>
<evidence type="ECO:0000313" key="4">
    <source>
        <dbReference type="EMBL" id="OYX33717.1"/>
    </source>
</evidence>
<dbReference type="Proteomes" id="UP000215595">
    <property type="component" value="Unassembled WGS sequence"/>
</dbReference>
<comment type="similarity">
    <text evidence="1">Belongs to the PrpD family.</text>
</comment>
<protein>
    <recommendedName>
        <fullName evidence="6">MmgE/PrpD family protein</fullName>
    </recommendedName>
</protein>
<dbReference type="InterPro" id="IPR042188">
    <property type="entry name" value="MmgE/PrpD_sf_2"/>
</dbReference>
<evidence type="ECO:0000313" key="5">
    <source>
        <dbReference type="Proteomes" id="UP000215595"/>
    </source>
</evidence>
<sequence length="460" mass="47763">MSGHLSSITERLVERLGRPVSAGDRARARLHLLDWVGCAVAGAREADVARVAALAETEGQGPCRIVGGGRVGPQAAAFANGPAGAILEMDDVDRRALLHPGPVVMPAALALVQHLDVTDGEVLLDAVVRGYEAMIRIGRAAGPSHYRFFHPTGTIGGFGAAAAGASLMRLDGERTAWALGLAGQQGAGLWRARHEPGSVKALHDGRAAANGVAAALLARDGFRGPLRVLEGEQGLFPAMAPDADPEAVLAPADGWLIHEVSFKPHAACRHAHPTIDAALALRARLLPFSAHPRESGDPVLRTIRVETYRDSVLFCDKPSPTTVPEAKFSLQHSVAVALIHGDAGLARFEPAALTDPGVAALRARVSVAVADDLTAAYPARFGARLIATAGGVEHRIEALDALGDPENPLSPDAVRDKARALMAWGGMTPDAAEALIIAVEGLGLTFTVADLSIALPGRAA</sequence>
<evidence type="ECO:0000259" key="3">
    <source>
        <dbReference type="Pfam" id="PF19305"/>
    </source>
</evidence>
<evidence type="ECO:0008006" key="6">
    <source>
        <dbReference type="Google" id="ProtNLM"/>
    </source>
</evidence>
<dbReference type="Gene3D" id="3.30.1330.120">
    <property type="entry name" value="2-methylcitrate dehydratase PrpD"/>
    <property type="match status" value="1"/>
</dbReference>